<dbReference type="EMBL" id="KN727982">
    <property type="protein sequence ID" value="KIH64584.1"/>
    <property type="molecule type" value="Genomic_DNA"/>
</dbReference>
<protein>
    <submittedName>
        <fullName evidence="1">Uncharacterized protein</fullName>
    </submittedName>
</protein>
<dbReference type="AlphaFoldDB" id="A0A0C2GZD2"/>
<evidence type="ECO:0000313" key="2">
    <source>
        <dbReference type="Proteomes" id="UP000054047"/>
    </source>
</evidence>
<gene>
    <name evidence="1" type="ORF">ANCDUO_05103</name>
</gene>
<reference evidence="1 2" key="1">
    <citation type="submission" date="2013-12" db="EMBL/GenBank/DDBJ databases">
        <title>Draft genome of the parsitic nematode Ancylostoma duodenale.</title>
        <authorList>
            <person name="Mitreva M."/>
        </authorList>
    </citation>
    <scope>NUCLEOTIDE SEQUENCE [LARGE SCALE GENOMIC DNA]</scope>
    <source>
        <strain evidence="1 2">Zhejiang</strain>
    </source>
</reference>
<accession>A0A0C2GZD2</accession>
<keyword evidence="2" id="KW-1185">Reference proteome</keyword>
<name>A0A0C2GZD2_9BILA</name>
<proteinExistence type="predicted"/>
<organism evidence="1 2">
    <name type="scientific">Ancylostoma duodenale</name>
    <dbReference type="NCBI Taxonomy" id="51022"/>
    <lineage>
        <taxon>Eukaryota</taxon>
        <taxon>Metazoa</taxon>
        <taxon>Ecdysozoa</taxon>
        <taxon>Nematoda</taxon>
        <taxon>Chromadorea</taxon>
        <taxon>Rhabditida</taxon>
        <taxon>Rhabditina</taxon>
        <taxon>Rhabditomorpha</taxon>
        <taxon>Strongyloidea</taxon>
        <taxon>Ancylostomatidae</taxon>
        <taxon>Ancylostomatinae</taxon>
        <taxon>Ancylostoma</taxon>
    </lineage>
</organism>
<dbReference type="Proteomes" id="UP000054047">
    <property type="component" value="Unassembled WGS sequence"/>
</dbReference>
<evidence type="ECO:0000313" key="1">
    <source>
        <dbReference type="EMBL" id="KIH64584.1"/>
    </source>
</evidence>
<sequence>MLCRCVAVHHRDVLRVFLEEIASMYPITKIDVKSEMSIVCARTRPPRFNHETTLGTCLHSKTFPDAFSAPKPLKVIGEQQDLSRKLVRQPANQLLGWSMSSPESVRPSATLCSLHIVAA</sequence>